<accession>A0A6S7GLU2</accession>
<evidence type="ECO:0000256" key="2">
    <source>
        <dbReference type="ARBA" id="ARBA00022692"/>
    </source>
</evidence>
<dbReference type="GO" id="GO:0016020">
    <property type="term" value="C:membrane"/>
    <property type="evidence" value="ECO:0007669"/>
    <property type="project" value="UniProtKB-SubCell"/>
</dbReference>
<keyword evidence="2" id="KW-0812">Transmembrane</keyword>
<dbReference type="PANTHER" id="PTHR21676:SF6">
    <property type="entry name" value="PROTEIN STUM"/>
    <property type="match status" value="1"/>
</dbReference>
<protein>
    <submittedName>
        <fullName evidence="5">Uncharacterized protein</fullName>
    </submittedName>
</protein>
<dbReference type="Proteomes" id="UP001152795">
    <property type="component" value="Unassembled WGS sequence"/>
</dbReference>
<keyword evidence="6" id="KW-1185">Reference proteome</keyword>
<evidence type="ECO:0000256" key="1">
    <source>
        <dbReference type="ARBA" id="ARBA00004141"/>
    </source>
</evidence>
<comment type="caution">
    <text evidence="5">The sequence shown here is derived from an EMBL/GenBank/DDBJ whole genome shotgun (WGS) entry which is preliminary data.</text>
</comment>
<dbReference type="OrthoDB" id="361532at2759"/>
<dbReference type="InterPro" id="IPR026673">
    <property type="entry name" value="SPEC3/Stum"/>
</dbReference>
<dbReference type="Pfam" id="PF15795">
    <property type="entry name" value="Spec3"/>
    <property type="match status" value="1"/>
</dbReference>
<dbReference type="AlphaFoldDB" id="A0A6S7GLU2"/>
<dbReference type="EMBL" id="CACRXK020002468">
    <property type="protein sequence ID" value="CAB3994454.1"/>
    <property type="molecule type" value="Genomic_DNA"/>
</dbReference>
<comment type="subcellular location">
    <subcellularLocation>
        <location evidence="1">Membrane</location>
        <topology evidence="1">Multi-pass membrane protein</topology>
    </subcellularLocation>
</comment>
<organism evidence="5 6">
    <name type="scientific">Paramuricea clavata</name>
    <name type="common">Red gorgonian</name>
    <name type="synonym">Violescent sea-whip</name>
    <dbReference type="NCBI Taxonomy" id="317549"/>
    <lineage>
        <taxon>Eukaryota</taxon>
        <taxon>Metazoa</taxon>
        <taxon>Cnidaria</taxon>
        <taxon>Anthozoa</taxon>
        <taxon>Octocorallia</taxon>
        <taxon>Malacalcyonacea</taxon>
        <taxon>Plexauridae</taxon>
        <taxon>Paramuricea</taxon>
    </lineage>
</organism>
<evidence type="ECO:0000313" key="6">
    <source>
        <dbReference type="Proteomes" id="UP001152795"/>
    </source>
</evidence>
<keyword evidence="4" id="KW-0472">Membrane</keyword>
<proteinExistence type="predicted"/>
<evidence type="ECO:0000256" key="4">
    <source>
        <dbReference type="ARBA" id="ARBA00023136"/>
    </source>
</evidence>
<reference evidence="5" key="1">
    <citation type="submission" date="2020-04" db="EMBL/GenBank/DDBJ databases">
        <authorList>
            <person name="Alioto T."/>
            <person name="Alioto T."/>
            <person name="Gomez Garrido J."/>
        </authorList>
    </citation>
    <scope>NUCLEOTIDE SEQUENCE</scope>
    <source>
        <strain evidence="5">A484AB</strain>
    </source>
</reference>
<sequence>MANTRRSTTDEYESDSNMGDDQTVPAKSHQNLVVIPVIPRPLAIFCLVANIIFPGSGTIVSGFSVFCFHYEKDSCLEMINTCVANVLVGLCQLITVVFLLIGWFWSIIWGCALVGHSNYYKKDTTAKPIRLTVRSASSVKDEG</sequence>
<evidence type="ECO:0000313" key="5">
    <source>
        <dbReference type="EMBL" id="CAB3994454.1"/>
    </source>
</evidence>
<gene>
    <name evidence="5" type="ORF">PACLA_8A010551</name>
</gene>
<name>A0A6S7GLU2_PARCT</name>
<dbReference type="PANTHER" id="PTHR21676">
    <property type="entry name" value="PROTEIN STUM"/>
    <property type="match status" value="1"/>
</dbReference>
<evidence type="ECO:0000256" key="3">
    <source>
        <dbReference type="ARBA" id="ARBA00022989"/>
    </source>
</evidence>
<keyword evidence="3" id="KW-1133">Transmembrane helix</keyword>